<protein>
    <recommendedName>
        <fullName evidence="1">Secretion system C-terminal sorting domain-containing protein</fullName>
    </recommendedName>
</protein>
<sequence>MIAEQKKIPLLDLHRWCMDHGGPTQLLVDWAHAIGCGSNGAVFTDDCLDGGTSGGLQNARNYLLLIALHDIFKYVVDGEPYTKICLNTGVASSTIDMSIGPNPLSSSTTISVYPAGNAGQNISVRIYDSNGKVVKAFEKGKQGTQKGLSVAGFRWDSSGCPPGVYIVKAQVFKQVISKMVVVVR</sequence>
<feature type="domain" description="Secretion system C-terminal sorting" evidence="1">
    <location>
        <begin position="101"/>
        <end position="181"/>
    </location>
</feature>
<reference evidence="2 3" key="1">
    <citation type="journal article" date="2016" name="Nat. Commun.">
        <title>Thousands of microbial genomes shed light on interconnected biogeochemical processes in an aquifer system.</title>
        <authorList>
            <person name="Anantharaman K."/>
            <person name="Brown C.T."/>
            <person name="Hug L.A."/>
            <person name="Sharon I."/>
            <person name="Castelle C.J."/>
            <person name="Probst A.J."/>
            <person name="Thomas B.C."/>
            <person name="Singh A."/>
            <person name="Wilkins M.J."/>
            <person name="Karaoz U."/>
            <person name="Brodie E.L."/>
            <person name="Williams K.H."/>
            <person name="Hubbard S.S."/>
            <person name="Banfield J.F."/>
        </authorList>
    </citation>
    <scope>NUCLEOTIDE SEQUENCE [LARGE SCALE GENOMIC DNA]</scope>
</reference>
<comment type="caution">
    <text evidence="2">The sequence shown here is derived from an EMBL/GenBank/DDBJ whole genome shotgun (WGS) entry which is preliminary data.</text>
</comment>
<dbReference type="Pfam" id="PF18962">
    <property type="entry name" value="Por_Secre_tail"/>
    <property type="match status" value="1"/>
</dbReference>
<dbReference type="Proteomes" id="UP000179243">
    <property type="component" value="Unassembled WGS sequence"/>
</dbReference>
<evidence type="ECO:0000259" key="1">
    <source>
        <dbReference type="Pfam" id="PF18962"/>
    </source>
</evidence>
<name>A0A1F7FKJ6_UNCRA</name>
<dbReference type="Gene3D" id="2.60.40.4070">
    <property type="match status" value="1"/>
</dbReference>
<gene>
    <name evidence="2" type="ORF">A2519_17415</name>
</gene>
<dbReference type="EMBL" id="MFYX01000016">
    <property type="protein sequence ID" value="OGK06982.1"/>
    <property type="molecule type" value="Genomic_DNA"/>
</dbReference>
<organism evidence="2 3">
    <name type="scientific">Candidatus Raymondbacteria bacterium RIFOXYD12_FULL_49_13</name>
    <dbReference type="NCBI Taxonomy" id="1817890"/>
    <lineage>
        <taxon>Bacteria</taxon>
        <taxon>Raymondiibacteriota</taxon>
    </lineage>
</organism>
<dbReference type="NCBIfam" id="TIGR04183">
    <property type="entry name" value="Por_Secre_tail"/>
    <property type="match status" value="1"/>
</dbReference>
<evidence type="ECO:0000313" key="3">
    <source>
        <dbReference type="Proteomes" id="UP000179243"/>
    </source>
</evidence>
<accession>A0A1F7FKJ6</accession>
<dbReference type="InterPro" id="IPR026444">
    <property type="entry name" value="Secre_tail"/>
</dbReference>
<proteinExistence type="predicted"/>
<dbReference type="AlphaFoldDB" id="A0A1F7FKJ6"/>
<evidence type="ECO:0000313" key="2">
    <source>
        <dbReference type="EMBL" id="OGK06982.1"/>
    </source>
</evidence>